<dbReference type="NCBIfam" id="NF047619">
    <property type="entry name" value="NADase_discoid"/>
    <property type="match status" value="1"/>
</dbReference>
<accession>A0A7W7FYF6</accession>
<organism evidence="2 3">
    <name type="scientific">Crossiella cryophila</name>
    <dbReference type="NCBI Taxonomy" id="43355"/>
    <lineage>
        <taxon>Bacteria</taxon>
        <taxon>Bacillati</taxon>
        <taxon>Actinomycetota</taxon>
        <taxon>Actinomycetes</taxon>
        <taxon>Pseudonocardiales</taxon>
        <taxon>Pseudonocardiaceae</taxon>
        <taxon>Crossiella</taxon>
    </lineage>
</organism>
<dbReference type="InterPro" id="IPR057561">
    <property type="entry name" value="NADase_transloc"/>
</dbReference>
<protein>
    <submittedName>
        <fullName evidence="2">Ribosomal protein L40E</fullName>
    </submittedName>
</protein>
<keyword evidence="2" id="KW-0687">Ribonucleoprotein</keyword>
<dbReference type="SUPFAM" id="SSF49785">
    <property type="entry name" value="Galactose-binding domain-like"/>
    <property type="match status" value="1"/>
</dbReference>
<keyword evidence="3" id="KW-1185">Reference proteome</keyword>
<feature type="compositionally biased region" description="Basic and acidic residues" evidence="1">
    <location>
        <begin position="71"/>
        <end position="85"/>
    </location>
</feature>
<dbReference type="Proteomes" id="UP000533598">
    <property type="component" value="Unassembled WGS sequence"/>
</dbReference>
<dbReference type="EMBL" id="JACHMH010000001">
    <property type="protein sequence ID" value="MBB4680004.1"/>
    <property type="molecule type" value="Genomic_DNA"/>
</dbReference>
<dbReference type="AlphaFoldDB" id="A0A7W7FYF6"/>
<reference evidence="2 3" key="1">
    <citation type="submission" date="2020-08" db="EMBL/GenBank/DDBJ databases">
        <title>Sequencing the genomes of 1000 actinobacteria strains.</title>
        <authorList>
            <person name="Klenk H.-P."/>
        </authorList>
    </citation>
    <scope>NUCLEOTIDE SEQUENCE [LARGE SCALE GENOMIC DNA]</scope>
    <source>
        <strain evidence="2 3">DSM 44230</strain>
    </source>
</reference>
<gene>
    <name evidence="2" type="ORF">HNR67_006122</name>
</gene>
<dbReference type="RefSeq" id="WP_185005686.1">
    <property type="nucleotide sequence ID" value="NZ_BAAAUI010000019.1"/>
</dbReference>
<dbReference type="Gene3D" id="2.60.120.260">
    <property type="entry name" value="Galactose-binding domain-like"/>
    <property type="match status" value="1"/>
</dbReference>
<feature type="compositionally biased region" description="Low complexity" evidence="1">
    <location>
        <begin position="216"/>
        <end position="227"/>
    </location>
</feature>
<feature type="region of interest" description="Disordered" evidence="1">
    <location>
        <begin position="71"/>
        <end position="227"/>
    </location>
</feature>
<keyword evidence="2" id="KW-0689">Ribosomal protein</keyword>
<dbReference type="InterPro" id="IPR008979">
    <property type="entry name" value="Galactose-bd-like_sf"/>
</dbReference>
<comment type="caution">
    <text evidence="2">The sequence shown here is derived from an EMBL/GenBank/DDBJ whole genome shotgun (WGS) entry which is preliminary data.</text>
</comment>
<sequence>MIVCRKCGFANTDGDTFCGSCAGFLEWTGEVVKPTPRPAPVAAEPAEEEARPGFWARVQAKAQEWMYLDVGTREEPRKAEAKVEEAPPGPSLDDLMNAPLDDDPPKRPGLPSFDDEPPRKPALPGFGEVDPADKSTARPQLPGFADESPKKPALPNLADEPPKRPALPSFDDDLPPARPTPPTFPDNTAALVAPVAPGAHPEEPEPQQPQAPRPTTPVAARPTPRQATPGDLICGACGHPNPPTRKFCARCATSLAEAEIVRAPWWRRLFRRRRKVLEAGARPGRRGVRRTRRFGKDSVLPKLRLASGILLAVLTLAYAVFPPVSQWVNQQVSGARERVLNWIRPQFSPVRPSSVTATAQLPDHPALGAVDAFSNTYWAAPEAAVPPALVLTFSSSTDLDRLLVTPGAKEDFQGTHRPKRLHLVYSTNRTEDVEVPDRPEPQEIGLSNGQGVNSVQVHVTDLHRSINGKHLALTELELFVRKK</sequence>
<dbReference type="GO" id="GO:0005840">
    <property type="term" value="C:ribosome"/>
    <property type="evidence" value="ECO:0007669"/>
    <property type="project" value="UniProtKB-KW"/>
</dbReference>
<evidence type="ECO:0000313" key="3">
    <source>
        <dbReference type="Proteomes" id="UP000533598"/>
    </source>
</evidence>
<proteinExistence type="predicted"/>
<evidence type="ECO:0000256" key="1">
    <source>
        <dbReference type="SAM" id="MobiDB-lite"/>
    </source>
</evidence>
<evidence type="ECO:0000313" key="2">
    <source>
        <dbReference type="EMBL" id="MBB4680004.1"/>
    </source>
</evidence>
<feature type="compositionally biased region" description="Pro residues" evidence="1">
    <location>
        <begin position="206"/>
        <end position="215"/>
    </location>
</feature>
<name>A0A7W7FYF6_9PSEU</name>